<comment type="catalytic activity">
    <reaction evidence="16">
        <text>Preferential cleavage: (Ac)2-L-Lys-D-Ala-|-D-Ala. Also transpeptidation of peptidyl-alanyl moieties that are N-acyl substituents of D-alanine.</text>
        <dbReference type="EC" id="3.4.16.4"/>
    </reaction>
</comment>
<keyword evidence="7 16" id="KW-0812">Transmembrane</keyword>
<dbReference type="GO" id="GO:0009002">
    <property type="term" value="F:serine-type D-Ala-D-Ala carboxypeptidase activity"/>
    <property type="evidence" value="ECO:0007669"/>
    <property type="project" value="UniProtKB-UniRule"/>
</dbReference>
<feature type="domain" description="Penicillin-binding protein transpeptidase" evidence="18">
    <location>
        <begin position="241"/>
        <end position="536"/>
    </location>
</feature>
<evidence type="ECO:0000256" key="12">
    <source>
        <dbReference type="ARBA" id="ARBA00023136"/>
    </source>
</evidence>
<dbReference type="GO" id="GO:0071555">
    <property type="term" value="P:cell wall organization"/>
    <property type="evidence" value="ECO:0007669"/>
    <property type="project" value="UniProtKB-KW"/>
</dbReference>
<organism evidence="20 21">
    <name type="scientific">Pseudomonas oryzihabitans</name>
    <dbReference type="NCBI Taxonomy" id="47885"/>
    <lineage>
        <taxon>Bacteria</taxon>
        <taxon>Pseudomonadati</taxon>
        <taxon>Pseudomonadota</taxon>
        <taxon>Gammaproteobacteria</taxon>
        <taxon>Pseudomonadales</taxon>
        <taxon>Pseudomonadaceae</taxon>
        <taxon>Pseudomonas</taxon>
    </lineage>
</organism>
<dbReference type="RefSeq" id="WP_059313195.1">
    <property type="nucleotide sequence ID" value="NZ_CP013987.1"/>
</dbReference>
<keyword evidence="2 16" id="KW-1003">Cell membrane</keyword>
<evidence type="ECO:0000256" key="15">
    <source>
        <dbReference type="ARBA" id="ARBA00023316"/>
    </source>
</evidence>
<dbReference type="Pfam" id="PF03717">
    <property type="entry name" value="PBP_dimer"/>
    <property type="match status" value="1"/>
</dbReference>
<evidence type="ECO:0000256" key="11">
    <source>
        <dbReference type="ARBA" id="ARBA00022989"/>
    </source>
</evidence>
<evidence type="ECO:0000313" key="21">
    <source>
        <dbReference type="Proteomes" id="UP000064137"/>
    </source>
</evidence>
<dbReference type="GO" id="GO:0008658">
    <property type="term" value="F:penicillin binding"/>
    <property type="evidence" value="ECO:0007669"/>
    <property type="project" value="InterPro"/>
</dbReference>
<keyword evidence="11 16" id="KW-1133">Transmembrane helix</keyword>
<dbReference type="PANTHER" id="PTHR30627:SF1">
    <property type="entry name" value="PEPTIDOGLYCAN D,D-TRANSPEPTIDASE FTSI"/>
    <property type="match status" value="1"/>
</dbReference>
<comment type="similarity">
    <text evidence="16">Belongs to the transpeptidase family. FtsI subfamily.</text>
</comment>
<dbReference type="OrthoDB" id="9789078at2"/>
<dbReference type="GO" id="GO:0009252">
    <property type="term" value="P:peptidoglycan biosynthetic process"/>
    <property type="evidence" value="ECO:0007669"/>
    <property type="project" value="UniProtKB-UniRule"/>
</dbReference>
<feature type="domain" description="Penicillin-binding protein dimerisation" evidence="19">
    <location>
        <begin position="52"/>
        <end position="201"/>
    </location>
</feature>
<dbReference type="GO" id="GO:0005886">
    <property type="term" value="C:plasma membrane"/>
    <property type="evidence" value="ECO:0007669"/>
    <property type="project" value="UniProtKB-UniRule"/>
</dbReference>
<dbReference type="InterPro" id="IPR005311">
    <property type="entry name" value="PBP_dimer"/>
</dbReference>
<dbReference type="UniPathway" id="UPA00219"/>
<evidence type="ECO:0000256" key="2">
    <source>
        <dbReference type="ARBA" id="ARBA00022475"/>
    </source>
</evidence>
<dbReference type="Proteomes" id="UP000064137">
    <property type="component" value="Chromosome"/>
</dbReference>
<evidence type="ECO:0000259" key="18">
    <source>
        <dbReference type="Pfam" id="PF00905"/>
    </source>
</evidence>
<dbReference type="EC" id="3.4.16.4" evidence="16"/>
<keyword evidence="6 16" id="KW-0645">Protease</keyword>
<dbReference type="InterPro" id="IPR050515">
    <property type="entry name" value="Beta-lactam/transpept"/>
</dbReference>
<dbReference type="GO" id="GO:0008360">
    <property type="term" value="P:regulation of cell shape"/>
    <property type="evidence" value="ECO:0007669"/>
    <property type="project" value="UniProtKB-KW"/>
</dbReference>
<evidence type="ECO:0000256" key="16">
    <source>
        <dbReference type="HAMAP-Rule" id="MF_02080"/>
    </source>
</evidence>
<keyword evidence="10 16" id="KW-0573">Peptidoglycan synthesis</keyword>
<evidence type="ECO:0000256" key="3">
    <source>
        <dbReference type="ARBA" id="ARBA00022519"/>
    </source>
</evidence>
<proteinExistence type="inferred from homology"/>
<evidence type="ECO:0000256" key="4">
    <source>
        <dbReference type="ARBA" id="ARBA00022618"/>
    </source>
</evidence>
<dbReference type="Gene3D" id="3.30.450.330">
    <property type="match status" value="1"/>
</dbReference>
<comment type="function">
    <text evidence="16">Catalyzes cross-linking of the peptidoglycan cell wall at the division septum.</text>
</comment>
<accession>A0A0U4WJY4</accession>
<dbReference type="InterPro" id="IPR012338">
    <property type="entry name" value="Beta-lactam/transpept-like"/>
</dbReference>
<evidence type="ECO:0000256" key="14">
    <source>
        <dbReference type="ARBA" id="ARBA00023306"/>
    </source>
</evidence>
<evidence type="ECO:0000256" key="10">
    <source>
        <dbReference type="ARBA" id="ARBA00022984"/>
    </source>
</evidence>
<sequence>MTAAPRYRFYVVVAVLVLLTCVVAGRITYLKLFDAEFLGDQGDRRSVRHIPIPVTRGMITDRNGAPLAVSTEVVTIWCNPAEMQDSADQLGRLAQAIHKPEAELRNLILGHPEKHFLYLARALSPIDGENIMALGVPGVRQIKEYKRYYPSSDLVAQVIGMVNIDGHGQEGLELGFEDWLAGRSGVREVLINPRGSVVKNIRVVRQPQPSREVALSLDLRLQFIAYRALQTAVEKFGAQSGSAVLVDPKTGQILAMTNFPSYNPNNRATLQIPNMRNRTLTDAFEPGSVIKPFSMSAALASGKFNENSTVDVAPGWMTIDGHTIHDVARRGVLTMTGVLLNSSNIGMSKVALQIGPLPIYEQLSRVGFGNPMSLGFPGENAGYLPGHTKWSQIATASMSFGYSLAVNVAELAQAYSVIANDGKLTPLTLLKDQKQQSIQAMDPNIARRIRGMLNHVVEDEGGVYRARVPGYHVAGKSGTARKAGSGSYTEHAYRSLFVGMAPAADPKLVLAVMLDSPTKEGYFGGLVSAPTFSEIMSGALRALAVPPDNLPETDTAQQGKGESHSHG</sequence>
<evidence type="ECO:0000256" key="1">
    <source>
        <dbReference type="ARBA" id="ARBA00004370"/>
    </source>
</evidence>
<dbReference type="SUPFAM" id="SSF56601">
    <property type="entry name" value="beta-lactamase/transpeptidase-like"/>
    <property type="match status" value="1"/>
</dbReference>
<dbReference type="InterPro" id="IPR036138">
    <property type="entry name" value="PBP_dimer_sf"/>
</dbReference>
<evidence type="ECO:0000256" key="7">
    <source>
        <dbReference type="ARBA" id="ARBA00022692"/>
    </source>
</evidence>
<dbReference type="HAMAP" id="MF_02080">
    <property type="entry name" value="FtsI_transpept"/>
    <property type="match status" value="1"/>
</dbReference>
<evidence type="ECO:0000313" key="20">
    <source>
        <dbReference type="EMBL" id="ALZ82899.1"/>
    </source>
</evidence>
<dbReference type="Gene3D" id="1.10.150.770">
    <property type="match status" value="1"/>
</dbReference>
<evidence type="ECO:0000256" key="13">
    <source>
        <dbReference type="ARBA" id="ARBA00023210"/>
    </source>
</evidence>
<dbReference type="Pfam" id="PF00905">
    <property type="entry name" value="Transpeptidase"/>
    <property type="match status" value="1"/>
</dbReference>
<gene>
    <name evidence="16" type="primary">ftsI</name>
    <name evidence="20" type="ORF">APT59_01260</name>
</gene>
<evidence type="ECO:0000256" key="17">
    <source>
        <dbReference type="SAM" id="MobiDB-lite"/>
    </source>
</evidence>
<evidence type="ECO:0000256" key="5">
    <source>
        <dbReference type="ARBA" id="ARBA00022645"/>
    </source>
</evidence>
<feature type="region of interest" description="Disordered" evidence="17">
    <location>
        <begin position="546"/>
        <end position="567"/>
    </location>
</feature>
<keyword evidence="4 16" id="KW-0132">Cell division</keyword>
<dbReference type="GO" id="GO:0043093">
    <property type="term" value="P:FtsZ-dependent cytokinesis"/>
    <property type="evidence" value="ECO:0007669"/>
    <property type="project" value="UniProtKB-UniRule"/>
</dbReference>
<keyword evidence="13 16" id="KW-0717">Septation</keyword>
<feature type="active site" description="Acyl-ester intermediate" evidence="16">
    <location>
        <position position="288"/>
    </location>
</feature>
<comment type="subcellular location">
    <subcellularLocation>
        <location evidence="1">Membrane</location>
    </subcellularLocation>
</comment>
<dbReference type="Gene3D" id="3.90.1310.10">
    <property type="entry name" value="Penicillin-binding protein 2a (Domain 2)"/>
    <property type="match status" value="1"/>
</dbReference>
<protein>
    <recommendedName>
        <fullName evidence="16">Peptidoglycan D,D-transpeptidase FtsI</fullName>
        <ecNumber evidence="16">3.4.16.4</ecNumber>
    </recommendedName>
    <alternativeName>
        <fullName evidence="16">Penicillin-binding protein 3</fullName>
        <shortName evidence="16">PBP-3</shortName>
    </alternativeName>
</protein>
<evidence type="ECO:0000256" key="9">
    <source>
        <dbReference type="ARBA" id="ARBA00022960"/>
    </source>
</evidence>
<evidence type="ECO:0000256" key="8">
    <source>
        <dbReference type="ARBA" id="ARBA00022801"/>
    </source>
</evidence>
<dbReference type="EMBL" id="CP013987">
    <property type="protein sequence ID" value="ALZ82899.1"/>
    <property type="molecule type" value="Genomic_DNA"/>
</dbReference>
<dbReference type="GO" id="GO:0008955">
    <property type="term" value="F:peptidoglycan glycosyltransferase activity"/>
    <property type="evidence" value="ECO:0007669"/>
    <property type="project" value="InterPro"/>
</dbReference>
<dbReference type="InterPro" id="IPR001460">
    <property type="entry name" value="PCN-bd_Tpept"/>
</dbReference>
<dbReference type="AlphaFoldDB" id="A0A0U4WJY4"/>
<evidence type="ECO:0000256" key="6">
    <source>
        <dbReference type="ARBA" id="ARBA00022670"/>
    </source>
</evidence>
<keyword evidence="8 16" id="KW-0378">Hydrolase</keyword>
<keyword evidence="12 16" id="KW-0472">Membrane</keyword>
<dbReference type="PANTHER" id="PTHR30627">
    <property type="entry name" value="PEPTIDOGLYCAN D,D-TRANSPEPTIDASE"/>
    <property type="match status" value="1"/>
</dbReference>
<keyword evidence="5 16" id="KW-0121">Carboxypeptidase</keyword>
<name>A0A0U4WJY4_9PSED</name>
<dbReference type="GO" id="GO:0000917">
    <property type="term" value="P:division septum assembly"/>
    <property type="evidence" value="ECO:0007669"/>
    <property type="project" value="UniProtKB-KW"/>
</dbReference>
<dbReference type="Gene3D" id="3.40.710.10">
    <property type="entry name" value="DD-peptidase/beta-lactamase superfamily"/>
    <property type="match status" value="1"/>
</dbReference>
<evidence type="ECO:0000259" key="19">
    <source>
        <dbReference type="Pfam" id="PF03717"/>
    </source>
</evidence>
<reference evidence="20 21" key="1">
    <citation type="submission" date="2016-01" db="EMBL/GenBank/DDBJ databases">
        <title>Annotation of Pseudomonas oryzihabitans USDA-ARS-USMARC-56511.</title>
        <authorList>
            <person name="Harhay G.P."/>
            <person name="Harhay D.M."/>
            <person name="Smith T.P.L."/>
            <person name="Bono J.L."/>
            <person name="Heaton M.P."/>
            <person name="Clawson M.L."/>
            <person name="Chitko-Mckown C.G."/>
            <person name="Capik S.F."/>
            <person name="DeDonder K.D."/>
            <person name="Apley M.D."/>
            <person name="Lubbers B.V."/>
            <person name="White B.J."/>
            <person name="Larson R.L."/>
        </authorList>
    </citation>
    <scope>NUCLEOTIDE SEQUENCE [LARGE SCALE GENOMIC DNA]</scope>
    <source>
        <strain evidence="20 21">USDA-ARS-USMARC-56511</strain>
    </source>
</reference>
<dbReference type="KEGG" id="por:APT59_01260"/>
<keyword evidence="3 16" id="KW-0997">Cell inner membrane</keyword>
<comment type="pathway">
    <text evidence="16">Cell wall biogenesis; peptidoglycan biosynthesis.</text>
</comment>
<keyword evidence="14 16" id="KW-0131">Cell cycle</keyword>
<dbReference type="InterPro" id="IPR037532">
    <property type="entry name" value="FtsI_transpept"/>
</dbReference>
<keyword evidence="15 16" id="KW-0961">Cell wall biogenesis/degradation</keyword>
<dbReference type="GO" id="GO:0006508">
    <property type="term" value="P:proteolysis"/>
    <property type="evidence" value="ECO:0007669"/>
    <property type="project" value="UniProtKB-KW"/>
</dbReference>
<keyword evidence="9 16" id="KW-0133">Cell shape</keyword>
<dbReference type="SUPFAM" id="SSF56519">
    <property type="entry name" value="Penicillin binding protein dimerisation domain"/>
    <property type="match status" value="1"/>
</dbReference>